<reference evidence="2" key="2">
    <citation type="journal article" date="2017" name="Nat. Plants">
        <title>The Aegilops tauschii genome reveals multiple impacts of transposons.</title>
        <authorList>
            <person name="Zhao G."/>
            <person name="Zou C."/>
            <person name="Li K."/>
            <person name="Wang K."/>
            <person name="Li T."/>
            <person name="Gao L."/>
            <person name="Zhang X."/>
            <person name="Wang H."/>
            <person name="Yang Z."/>
            <person name="Liu X."/>
            <person name="Jiang W."/>
            <person name="Mao L."/>
            <person name="Kong X."/>
            <person name="Jiao Y."/>
            <person name="Jia J."/>
        </authorList>
    </citation>
    <scope>NUCLEOTIDE SEQUENCE [LARGE SCALE GENOMIC DNA]</scope>
    <source>
        <strain evidence="2">cv. AL8/78</strain>
    </source>
</reference>
<organism evidence="1 2">
    <name type="scientific">Aegilops tauschii subsp. strangulata</name>
    <name type="common">Goatgrass</name>
    <dbReference type="NCBI Taxonomy" id="200361"/>
    <lineage>
        <taxon>Eukaryota</taxon>
        <taxon>Viridiplantae</taxon>
        <taxon>Streptophyta</taxon>
        <taxon>Embryophyta</taxon>
        <taxon>Tracheophyta</taxon>
        <taxon>Spermatophyta</taxon>
        <taxon>Magnoliopsida</taxon>
        <taxon>Liliopsida</taxon>
        <taxon>Poales</taxon>
        <taxon>Poaceae</taxon>
        <taxon>BOP clade</taxon>
        <taxon>Pooideae</taxon>
        <taxon>Triticodae</taxon>
        <taxon>Triticeae</taxon>
        <taxon>Triticinae</taxon>
        <taxon>Aegilops</taxon>
    </lineage>
</organism>
<keyword evidence="2" id="KW-1185">Reference proteome</keyword>
<dbReference type="Proteomes" id="UP000015105">
    <property type="component" value="Chromosome 3D"/>
</dbReference>
<reference evidence="2" key="1">
    <citation type="journal article" date="2014" name="Science">
        <title>Ancient hybridizations among the ancestral genomes of bread wheat.</title>
        <authorList>
            <consortium name="International Wheat Genome Sequencing Consortium,"/>
            <person name="Marcussen T."/>
            <person name="Sandve S.R."/>
            <person name="Heier L."/>
            <person name="Spannagl M."/>
            <person name="Pfeifer M."/>
            <person name="Jakobsen K.S."/>
            <person name="Wulff B.B."/>
            <person name="Steuernagel B."/>
            <person name="Mayer K.F."/>
            <person name="Olsen O.A."/>
        </authorList>
    </citation>
    <scope>NUCLEOTIDE SEQUENCE [LARGE SCALE GENOMIC DNA]</scope>
    <source>
        <strain evidence="2">cv. AL8/78</strain>
    </source>
</reference>
<dbReference type="AlphaFoldDB" id="A0A453EX22"/>
<dbReference type="PANTHER" id="PTHR28080">
    <property type="entry name" value="PEROXISOMAL BIOGENESIS FACTOR 3"/>
    <property type="match status" value="1"/>
</dbReference>
<dbReference type="EnsemblPlants" id="AET3Gv20500600.13">
    <property type="protein sequence ID" value="AET3Gv20500600.13"/>
    <property type="gene ID" value="AET3Gv20500600"/>
</dbReference>
<reference evidence="1" key="3">
    <citation type="journal article" date="2017" name="Nature">
        <title>Genome sequence of the progenitor of the wheat D genome Aegilops tauschii.</title>
        <authorList>
            <person name="Luo M.C."/>
            <person name="Gu Y.Q."/>
            <person name="Puiu D."/>
            <person name="Wang H."/>
            <person name="Twardziok S.O."/>
            <person name="Deal K.R."/>
            <person name="Huo N."/>
            <person name="Zhu T."/>
            <person name="Wang L."/>
            <person name="Wang Y."/>
            <person name="McGuire P.E."/>
            <person name="Liu S."/>
            <person name="Long H."/>
            <person name="Ramasamy R.K."/>
            <person name="Rodriguez J.C."/>
            <person name="Van S.L."/>
            <person name="Yuan L."/>
            <person name="Wang Z."/>
            <person name="Xia Z."/>
            <person name="Xiao L."/>
            <person name="Anderson O.D."/>
            <person name="Ouyang S."/>
            <person name="Liang Y."/>
            <person name="Zimin A.V."/>
            <person name="Pertea G."/>
            <person name="Qi P."/>
            <person name="Bennetzen J.L."/>
            <person name="Dai X."/>
            <person name="Dawson M.W."/>
            <person name="Muller H.G."/>
            <person name="Kugler K."/>
            <person name="Rivarola-Duarte L."/>
            <person name="Spannagl M."/>
            <person name="Mayer K.F.X."/>
            <person name="Lu F.H."/>
            <person name="Bevan M.W."/>
            <person name="Leroy P."/>
            <person name="Li P."/>
            <person name="You F.M."/>
            <person name="Sun Q."/>
            <person name="Liu Z."/>
            <person name="Lyons E."/>
            <person name="Wicker T."/>
            <person name="Salzberg S.L."/>
            <person name="Devos K.M."/>
            <person name="Dvorak J."/>
        </authorList>
    </citation>
    <scope>NUCLEOTIDE SEQUENCE [LARGE SCALE GENOMIC DNA]</scope>
    <source>
        <strain evidence="1">cv. AL8/78</strain>
    </source>
</reference>
<evidence type="ECO:0000313" key="2">
    <source>
        <dbReference type="Proteomes" id="UP000015105"/>
    </source>
</evidence>
<accession>A0A453EX22</accession>
<dbReference type="GO" id="GO:0045046">
    <property type="term" value="P:protein import into peroxisome membrane"/>
    <property type="evidence" value="ECO:0007669"/>
    <property type="project" value="TreeGrafter"/>
</dbReference>
<dbReference type="PANTHER" id="PTHR28080:SF1">
    <property type="entry name" value="PEROXISOMAL BIOGENESIS FACTOR 3"/>
    <property type="match status" value="1"/>
</dbReference>
<dbReference type="InterPro" id="IPR006966">
    <property type="entry name" value="Peroxin-3"/>
</dbReference>
<reference evidence="1" key="4">
    <citation type="submission" date="2019-03" db="UniProtKB">
        <authorList>
            <consortium name="EnsemblPlants"/>
        </authorList>
    </citation>
    <scope>IDENTIFICATION</scope>
</reference>
<protein>
    <submittedName>
        <fullName evidence="1">Uncharacterized protein</fullName>
    </submittedName>
</protein>
<proteinExistence type="predicted"/>
<dbReference type="Pfam" id="PF04882">
    <property type="entry name" value="Peroxin-3"/>
    <property type="match status" value="1"/>
</dbReference>
<evidence type="ECO:0000313" key="1">
    <source>
        <dbReference type="EnsemblPlants" id="AET3Gv20500600.13"/>
    </source>
</evidence>
<dbReference type="GO" id="GO:0030674">
    <property type="term" value="F:protein-macromolecule adaptor activity"/>
    <property type="evidence" value="ECO:0007669"/>
    <property type="project" value="TreeGrafter"/>
</dbReference>
<reference evidence="1" key="5">
    <citation type="journal article" date="2021" name="G3 (Bethesda)">
        <title>Aegilops tauschii genome assembly Aet v5.0 features greater sequence contiguity and improved annotation.</title>
        <authorList>
            <person name="Wang L."/>
            <person name="Zhu T."/>
            <person name="Rodriguez J.C."/>
            <person name="Deal K.R."/>
            <person name="Dubcovsky J."/>
            <person name="McGuire P.E."/>
            <person name="Lux T."/>
            <person name="Spannagl M."/>
            <person name="Mayer K.F.X."/>
            <person name="Baldrich P."/>
            <person name="Meyers B.C."/>
            <person name="Huo N."/>
            <person name="Gu Y.Q."/>
            <person name="Zhou H."/>
            <person name="Devos K.M."/>
            <person name="Bennetzen J.L."/>
            <person name="Unver T."/>
            <person name="Budak H."/>
            <person name="Gulick P.J."/>
            <person name="Galiba G."/>
            <person name="Kalapos B."/>
            <person name="Nelson D.R."/>
            <person name="Li P."/>
            <person name="You F.M."/>
            <person name="Luo M.C."/>
            <person name="Dvorak J."/>
        </authorList>
    </citation>
    <scope>NUCLEOTIDE SEQUENCE [LARGE SCALE GENOMIC DNA]</scope>
    <source>
        <strain evidence="1">cv. AL8/78</strain>
    </source>
</reference>
<name>A0A453EX22_AEGTS</name>
<dbReference type="Gramene" id="AET3Gv20500600.13">
    <property type="protein sequence ID" value="AET3Gv20500600.13"/>
    <property type="gene ID" value="AET3Gv20500600"/>
</dbReference>
<dbReference type="GO" id="GO:0005778">
    <property type="term" value="C:peroxisomal membrane"/>
    <property type="evidence" value="ECO:0007669"/>
    <property type="project" value="InterPro"/>
</dbReference>
<sequence>ERLLQGKGEMTPEDKYETWEKIKILSFTRTVSSMWAMTLLSLYVRVQVTILGRHLYLDFARGTDGAQLQVNS</sequence>